<accession>A0A382S9U7</accession>
<protein>
    <submittedName>
        <fullName evidence="1">Uncharacterized protein</fullName>
    </submittedName>
</protein>
<feature type="non-terminal residue" evidence="1">
    <location>
        <position position="42"/>
    </location>
</feature>
<reference evidence="1" key="1">
    <citation type="submission" date="2018-05" db="EMBL/GenBank/DDBJ databases">
        <authorList>
            <person name="Lanie J.A."/>
            <person name="Ng W.-L."/>
            <person name="Kazmierczak K.M."/>
            <person name="Andrzejewski T.M."/>
            <person name="Davidsen T.M."/>
            <person name="Wayne K.J."/>
            <person name="Tettelin H."/>
            <person name="Glass J.I."/>
            <person name="Rusch D."/>
            <person name="Podicherti R."/>
            <person name="Tsui H.-C.T."/>
            <person name="Winkler M.E."/>
        </authorList>
    </citation>
    <scope>NUCLEOTIDE SEQUENCE</scope>
</reference>
<proteinExistence type="predicted"/>
<evidence type="ECO:0000313" key="1">
    <source>
        <dbReference type="EMBL" id="SVD06649.1"/>
    </source>
</evidence>
<dbReference type="AlphaFoldDB" id="A0A382S9U7"/>
<organism evidence="1">
    <name type="scientific">marine metagenome</name>
    <dbReference type="NCBI Taxonomy" id="408172"/>
    <lineage>
        <taxon>unclassified sequences</taxon>
        <taxon>metagenomes</taxon>
        <taxon>ecological metagenomes</taxon>
    </lineage>
</organism>
<name>A0A382S9U7_9ZZZZ</name>
<sequence length="42" mass="4579">MRLILFSIILSFGYGKIVFTPHSIDGGEKGILSLHAVDFNGD</sequence>
<dbReference type="EMBL" id="UINC01127494">
    <property type="protein sequence ID" value="SVD06649.1"/>
    <property type="molecule type" value="Genomic_DNA"/>
</dbReference>
<gene>
    <name evidence="1" type="ORF">METZ01_LOCUS359503</name>
</gene>